<dbReference type="RefSeq" id="WP_162357582.1">
    <property type="nucleotide sequence ID" value="NZ_CP048209.1"/>
</dbReference>
<evidence type="ECO:0000256" key="1">
    <source>
        <dbReference type="ARBA" id="ARBA00007592"/>
    </source>
</evidence>
<dbReference type="Pfam" id="PF00701">
    <property type="entry name" value="DHDPS"/>
    <property type="match status" value="1"/>
</dbReference>
<keyword evidence="2" id="KW-0456">Lyase</keyword>
<dbReference type="PANTHER" id="PTHR12128">
    <property type="entry name" value="DIHYDRODIPICOLINATE SYNTHASE"/>
    <property type="match status" value="1"/>
</dbReference>
<dbReference type="PANTHER" id="PTHR12128:SF66">
    <property type="entry name" value="4-HYDROXY-2-OXOGLUTARATE ALDOLASE, MITOCHONDRIAL"/>
    <property type="match status" value="1"/>
</dbReference>
<dbReference type="Proteomes" id="UP000476064">
    <property type="component" value="Chromosome"/>
</dbReference>
<evidence type="ECO:0000313" key="4">
    <source>
        <dbReference type="Proteomes" id="UP000476064"/>
    </source>
</evidence>
<dbReference type="KEGG" id="plyc:GXP70_15055"/>
<dbReference type="AlphaFoldDB" id="A0A6C0G012"/>
<sequence length="311" mass="35261">MYSIPDGVYPVMLTPFNDDLSIDYQGVEGLMAYYRRSGCEGIFAICASSEMDALTLEEKVELSKFITDRKGDMTIVTSGHSSVSYEGQLEEMNALAETGIDAQIFIVSRLTRRYGKEGEYAAEAMLENTQRLVEDLSSDLPLGFYERPGEGNMPVPAEVIRYCVQTGRFVFLKDTTCTVEGMRDKLEWTKGSGFKLYNANTTFLYETLKMGAAGYSGTCANHHADLFVWLCKNWQKHPEAAQRLSYYLGVLGQATSTGYRASAKYYLKKYETPMHVHCRDSNKRLTDQVIYLQDGIRYMQEELRDWLASLD</sequence>
<protein>
    <submittedName>
        <fullName evidence="3">Dihydrodipicolinate synthase family protein</fullName>
    </submittedName>
</protein>
<comment type="similarity">
    <text evidence="1">Belongs to the DapA family.</text>
</comment>
<dbReference type="SUPFAM" id="SSF51569">
    <property type="entry name" value="Aldolase"/>
    <property type="match status" value="1"/>
</dbReference>
<proteinExistence type="inferred from homology"/>
<organism evidence="3 4">
    <name type="scientific">Paenibacillus lycopersici</name>
    <dbReference type="NCBI Taxonomy" id="2704462"/>
    <lineage>
        <taxon>Bacteria</taxon>
        <taxon>Bacillati</taxon>
        <taxon>Bacillota</taxon>
        <taxon>Bacilli</taxon>
        <taxon>Bacillales</taxon>
        <taxon>Paenibacillaceae</taxon>
        <taxon>Paenibacillus</taxon>
    </lineage>
</organism>
<name>A0A6C0G012_9BACL</name>
<dbReference type="GO" id="GO:0008840">
    <property type="term" value="F:4-hydroxy-tetrahydrodipicolinate synthase activity"/>
    <property type="evidence" value="ECO:0007669"/>
    <property type="project" value="TreeGrafter"/>
</dbReference>
<keyword evidence="4" id="KW-1185">Reference proteome</keyword>
<accession>A0A6C0G012</accession>
<dbReference type="Gene3D" id="3.20.20.70">
    <property type="entry name" value="Aldolase class I"/>
    <property type="match status" value="1"/>
</dbReference>
<dbReference type="InterPro" id="IPR013785">
    <property type="entry name" value="Aldolase_TIM"/>
</dbReference>
<evidence type="ECO:0000313" key="3">
    <source>
        <dbReference type="EMBL" id="QHT61143.1"/>
    </source>
</evidence>
<dbReference type="EMBL" id="CP048209">
    <property type="protein sequence ID" value="QHT61143.1"/>
    <property type="molecule type" value="Genomic_DNA"/>
</dbReference>
<reference evidence="3 4" key="1">
    <citation type="submission" date="2020-01" db="EMBL/GenBank/DDBJ databases">
        <title>Paenibacillus sp. nov., isolated from tomato rhizosphere.</title>
        <authorList>
            <person name="Weon H.-Y."/>
            <person name="Lee S.A."/>
        </authorList>
    </citation>
    <scope>NUCLEOTIDE SEQUENCE [LARGE SCALE GENOMIC DNA]</scope>
    <source>
        <strain evidence="3 4">12200R-189</strain>
    </source>
</reference>
<gene>
    <name evidence="3" type="ORF">GXP70_15055</name>
</gene>
<evidence type="ECO:0000256" key="2">
    <source>
        <dbReference type="ARBA" id="ARBA00023239"/>
    </source>
</evidence>
<dbReference type="CDD" id="cd00408">
    <property type="entry name" value="DHDPS-like"/>
    <property type="match status" value="1"/>
</dbReference>
<dbReference type="InterPro" id="IPR002220">
    <property type="entry name" value="DapA-like"/>
</dbReference>
<dbReference type="SMART" id="SM01130">
    <property type="entry name" value="DHDPS"/>
    <property type="match status" value="1"/>
</dbReference>